<sequence>MSAPPVSQRLVGSKAGQVPWAREALIVLRETASRYGATVTYADLAEAVQHRSGIRTHAQQRTWLAPVLKLVATACQGRGLPPLIALAVNAQDGKVGAAYDAVLQVAGEAPFATKSERERHASEARLACYKAFCESVPEDARPTTAPPRPSAAPRSAARKPQPVEVRAAVCPSCFIEMPLVGGGCPNCD</sequence>
<reference evidence="3" key="1">
    <citation type="submission" date="2017-02" db="EMBL/GenBank/DDBJ databases">
        <title>Tessaracoccus aquaemaris sp. nov., isolated from the intestine of a Korean rockfish, Sebastes schlegelii, in a marine aquaculture pond.</title>
        <authorList>
            <person name="Tak E.J."/>
            <person name="Bae J.-W."/>
        </authorList>
    </citation>
    <scope>NUCLEOTIDE SEQUENCE [LARGE SCALE GENOMIC DNA]</scope>
    <source>
        <strain evidence="3">NSG39</strain>
    </source>
</reference>
<gene>
    <name evidence="2" type="ORF">BW730_10750</name>
</gene>
<proteinExistence type="predicted"/>
<name>A0A1Q2CPE1_9ACTN</name>
<feature type="region of interest" description="Disordered" evidence="1">
    <location>
        <begin position="138"/>
        <end position="159"/>
    </location>
</feature>
<dbReference type="STRING" id="1332264.BW730_10750"/>
<organism evidence="2 3">
    <name type="scientific">Tessaracoccus aquimaris</name>
    <dbReference type="NCBI Taxonomy" id="1332264"/>
    <lineage>
        <taxon>Bacteria</taxon>
        <taxon>Bacillati</taxon>
        <taxon>Actinomycetota</taxon>
        <taxon>Actinomycetes</taxon>
        <taxon>Propionibacteriales</taxon>
        <taxon>Propionibacteriaceae</taxon>
        <taxon>Tessaracoccus</taxon>
    </lineage>
</organism>
<protein>
    <submittedName>
        <fullName evidence="2">Uncharacterized protein</fullName>
    </submittedName>
</protein>
<dbReference type="AlphaFoldDB" id="A0A1Q2CPE1"/>
<evidence type="ECO:0000313" key="2">
    <source>
        <dbReference type="EMBL" id="AQP47900.1"/>
    </source>
</evidence>
<accession>A0A1Q2CPE1</accession>
<dbReference type="Proteomes" id="UP000188145">
    <property type="component" value="Chromosome"/>
</dbReference>
<keyword evidence="3" id="KW-1185">Reference proteome</keyword>
<evidence type="ECO:0000256" key="1">
    <source>
        <dbReference type="SAM" id="MobiDB-lite"/>
    </source>
</evidence>
<evidence type="ECO:0000313" key="3">
    <source>
        <dbReference type="Proteomes" id="UP000188145"/>
    </source>
</evidence>
<dbReference type="KEGG" id="tes:BW730_10750"/>
<dbReference type="EMBL" id="CP019606">
    <property type="protein sequence ID" value="AQP47900.1"/>
    <property type="molecule type" value="Genomic_DNA"/>
</dbReference>